<feature type="transmembrane region" description="Helical" evidence="6">
    <location>
        <begin position="464"/>
        <end position="488"/>
    </location>
</feature>
<dbReference type="PANTHER" id="PTHR30619">
    <property type="entry name" value="DNA INTERNALIZATION/COMPETENCE PROTEIN COMEC/REC2"/>
    <property type="match status" value="1"/>
</dbReference>
<feature type="transmembrane region" description="Helical" evidence="6">
    <location>
        <begin position="36"/>
        <end position="59"/>
    </location>
</feature>
<dbReference type="InterPro" id="IPR025405">
    <property type="entry name" value="DUF4131"/>
</dbReference>
<comment type="subcellular location">
    <subcellularLocation>
        <location evidence="1">Cell membrane</location>
        <topology evidence="1">Multi-pass membrane protein</topology>
    </subcellularLocation>
</comment>
<dbReference type="Proteomes" id="UP000266305">
    <property type="component" value="Unassembled WGS sequence"/>
</dbReference>
<evidence type="ECO:0000259" key="8">
    <source>
        <dbReference type="Pfam" id="PF13567"/>
    </source>
</evidence>
<evidence type="ECO:0000256" key="5">
    <source>
        <dbReference type="ARBA" id="ARBA00023136"/>
    </source>
</evidence>
<feature type="domain" description="DUF4131" evidence="8">
    <location>
        <begin position="64"/>
        <end position="219"/>
    </location>
</feature>
<dbReference type="InterPro" id="IPR004477">
    <property type="entry name" value="ComEC_N"/>
</dbReference>
<feature type="transmembrane region" description="Helical" evidence="6">
    <location>
        <begin position="495"/>
        <end position="513"/>
    </location>
</feature>
<evidence type="ECO:0000256" key="6">
    <source>
        <dbReference type="SAM" id="Phobius"/>
    </source>
</evidence>
<dbReference type="NCBIfam" id="TIGR00360">
    <property type="entry name" value="ComEC_N-term"/>
    <property type="match status" value="1"/>
</dbReference>
<proteinExistence type="predicted"/>
<dbReference type="AlphaFoldDB" id="A0AAX1UHR7"/>
<dbReference type="InterPro" id="IPR052159">
    <property type="entry name" value="Competence_DNA_uptake"/>
</dbReference>
<dbReference type="PANTHER" id="PTHR30619:SF1">
    <property type="entry name" value="RECOMBINATION PROTEIN 2"/>
    <property type="match status" value="1"/>
</dbReference>
<evidence type="ECO:0000256" key="4">
    <source>
        <dbReference type="ARBA" id="ARBA00022989"/>
    </source>
</evidence>
<feature type="transmembrane region" description="Helical" evidence="6">
    <location>
        <begin position="321"/>
        <end position="336"/>
    </location>
</feature>
<organism evidence="9 10">
    <name type="scientific">Cereibacter sphaeroides</name>
    <name type="common">Rhodobacter sphaeroides</name>
    <dbReference type="NCBI Taxonomy" id="1063"/>
    <lineage>
        <taxon>Bacteria</taxon>
        <taxon>Pseudomonadati</taxon>
        <taxon>Pseudomonadota</taxon>
        <taxon>Alphaproteobacteria</taxon>
        <taxon>Rhodobacterales</taxon>
        <taxon>Paracoccaceae</taxon>
        <taxon>Cereibacter</taxon>
    </lineage>
</organism>
<comment type="caution">
    <text evidence="9">The sequence shown here is derived from an EMBL/GenBank/DDBJ whole genome shotgun (WGS) entry which is preliminary data.</text>
</comment>
<gene>
    <name evidence="9" type="ORF">D1114_16510</name>
</gene>
<feature type="transmembrane region" description="Helical" evidence="6">
    <location>
        <begin position="364"/>
        <end position="381"/>
    </location>
</feature>
<feature type="transmembrane region" description="Helical" evidence="6">
    <location>
        <begin position="418"/>
        <end position="444"/>
    </location>
</feature>
<evidence type="ECO:0000256" key="3">
    <source>
        <dbReference type="ARBA" id="ARBA00022692"/>
    </source>
</evidence>
<dbReference type="Pfam" id="PF03772">
    <property type="entry name" value="Competence"/>
    <property type="match status" value="1"/>
</dbReference>
<feature type="transmembrane region" description="Helical" evidence="6">
    <location>
        <begin position="387"/>
        <end position="406"/>
    </location>
</feature>
<keyword evidence="4 6" id="KW-1133">Transmembrane helix</keyword>
<keyword evidence="2" id="KW-1003">Cell membrane</keyword>
<dbReference type="EMBL" id="QWGP01000021">
    <property type="protein sequence ID" value="RHZ92805.1"/>
    <property type="molecule type" value="Genomic_DNA"/>
</dbReference>
<feature type="transmembrane region" description="Helical" evidence="6">
    <location>
        <begin position="65"/>
        <end position="82"/>
    </location>
</feature>
<evidence type="ECO:0000256" key="1">
    <source>
        <dbReference type="ARBA" id="ARBA00004651"/>
    </source>
</evidence>
<name>A0AAX1UHR7_CERSP</name>
<keyword evidence="5 6" id="KW-0472">Membrane</keyword>
<evidence type="ECO:0000313" key="10">
    <source>
        <dbReference type="Proteomes" id="UP000266305"/>
    </source>
</evidence>
<evidence type="ECO:0000259" key="7">
    <source>
        <dbReference type="Pfam" id="PF03772"/>
    </source>
</evidence>
<protein>
    <submittedName>
        <fullName evidence="9">ComEC family competence protein</fullName>
    </submittedName>
</protein>
<dbReference type="GO" id="GO:0005886">
    <property type="term" value="C:plasma membrane"/>
    <property type="evidence" value="ECO:0007669"/>
    <property type="project" value="UniProtKB-SubCell"/>
</dbReference>
<accession>A0AAX1UHR7</accession>
<feature type="transmembrane region" description="Helical" evidence="6">
    <location>
        <begin position="519"/>
        <end position="536"/>
    </location>
</feature>
<keyword evidence="3 6" id="KW-0812">Transmembrane</keyword>
<evidence type="ECO:0000256" key="2">
    <source>
        <dbReference type="ARBA" id="ARBA00022475"/>
    </source>
</evidence>
<feature type="transmembrane region" description="Helical" evidence="6">
    <location>
        <begin position="94"/>
        <end position="119"/>
    </location>
</feature>
<evidence type="ECO:0000313" key="9">
    <source>
        <dbReference type="EMBL" id="RHZ92805.1"/>
    </source>
</evidence>
<dbReference type="Pfam" id="PF13567">
    <property type="entry name" value="DUF4131"/>
    <property type="match status" value="1"/>
</dbReference>
<feature type="transmembrane region" description="Helical" evidence="6">
    <location>
        <begin position="280"/>
        <end position="301"/>
    </location>
</feature>
<reference evidence="9 10" key="1">
    <citation type="submission" date="2018-08" db="EMBL/GenBank/DDBJ databases">
        <title>Draft genome sequence of Rhodobacter sphaeroides FY.</title>
        <authorList>
            <person name="Rayyan A."/>
            <person name="Meyer T.E."/>
            <person name="Kyndt J.A."/>
        </authorList>
    </citation>
    <scope>NUCLEOTIDE SEQUENCE [LARGE SCALE GENOMIC DNA]</scope>
    <source>
        <strain evidence="9 10">FY</strain>
    </source>
</reference>
<sequence length="703" mass="74375">MRALHPQAVPGDLEPPAAPVAAFALRALWRPVEALAAARGFLFPFVPVFLGIGIGLWFAPLSEPGWPAYAAALSALALWAWVRWRGHEALYPPVAALACLGAGFLAAGLRAALVAAPILGFHYYGAIEGRVIAIDRSQSDALRLTLDRVVLERTDPRRTPERVRITIHGEQPMEPAPGMTVALTGHLDPPLPPAEPGGFDFRRMAYFDRLGAVGYTRTPVVLLEPAHAGDSPVNRLRTEIREGVQARFPGEAGAFTAAVLTGDEAGISAATMEDLRRSGLAHILAISGLNMSLLAGFVFGLVRHGLALVPPLALRLPTKKIAAVAAFLGTGFYLLMSGGNVPALRSFVMIAVMLAAVLADRRALSMRSFALSAIIILLWQPETLLEAGFQMSFAATAALIWGFNALRERVHPKSLSRWVAPFFMLVVASLIGGLSTGPFAAAHFNRIAVYGLLGNLMAVPVMELLVMPAAAVAALLAPLGTAGPPLWVMEQGARWILWVAHWVAALPGAVRAVMSPGPWVLPLLALGALWLMLWRGRARLAGLGGMATAFLLWSAAERPPLFVAADGALVGLMGPEGRALSDARGGGFAARSWLENDGDLADQAAAAARPGFEGPREARRFQLNGLPGVVLKGKGAADHLPEACASARLVILAAPYEGPAPGACLLIDRTSLARTGALAIREEAGDLRLQPARIGHRLWSGRP</sequence>
<feature type="domain" description="ComEC/Rec2-related protein" evidence="7">
    <location>
        <begin position="260"/>
        <end position="537"/>
    </location>
</feature>